<comment type="caution">
    <text evidence="1">The sequence shown here is derived from an EMBL/GenBank/DDBJ whole genome shotgun (WGS) entry which is preliminary data.</text>
</comment>
<protein>
    <submittedName>
        <fullName evidence="1">Uncharacterized protein</fullName>
    </submittedName>
</protein>
<proteinExistence type="predicted"/>
<keyword evidence="2" id="KW-1185">Reference proteome</keyword>
<organism evidence="1 2">
    <name type="scientific">Papaver atlanticum</name>
    <dbReference type="NCBI Taxonomy" id="357466"/>
    <lineage>
        <taxon>Eukaryota</taxon>
        <taxon>Viridiplantae</taxon>
        <taxon>Streptophyta</taxon>
        <taxon>Embryophyta</taxon>
        <taxon>Tracheophyta</taxon>
        <taxon>Spermatophyta</taxon>
        <taxon>Magnoliopsida</taxon>
        <taxon>Ranunculales</taxon>
        <taxon>Papaveraceae</taxon>
        <taxon>Papaveroideae</taxon>
        <taxon>Papaver</taxon>
    </lineage>
</organism>
<evidence type="ECO:0000313" key="2">
    <source>
        <dbReference type="Proteomes" id="UP001202328"/>
    </source>
</evidence>
<feature type="non-terminal residue" evidence="1">
    <location>
        <position position="141"/>
    </location>
</feature>
<reference evidence="1" key="1">
    <citation type="submission" date="2022-04" db="EMBL/GenBank/DDBJ databases">
        <title>A functionally conserved STORR gene fusion in Papaver species that diverged 16.8 million years ago.</title>
        <authorList>
            <person name="Catania T."/>
        </authorList>
    </citation>
    <scope>NUCLEOTIDE SEQUENCE</scope>
    <source>
        <strain evidence="1">S-188037</strain>
    </source>
</reference>
<sequence>VISIPLGTETTPSKQLLTCRNTSKGIVISSRDEENNNRDPVDYDISSYDGDHYEIDTSDDDVVADDANQISRFVRPRDHEAGTSTSANVSEMVILCRIPRLREQPQRPKYYKISNRKMKDVRHFLGKMDVVCVHCGAMHFM</sequence>
<accession>A0AAD4STH5</accession>
<dbReference type="Proteomes" id="UP001202328">
    <property type="component" value="Unassembled WGS sequence"/>
</dbReference>
<evidence type="ECO:0000313" key="1">
    <source>
        <dbReference type="EMBL" id="KAI3919264.1"/>
    </source>
</evidence>
<gene>
    <name evidence="1" type="ORF">MKW98_030400</name>
</gene>
<dbReference type="EMBL" id="JAJJMB010008919">
    <property type="protein sequence ID" value="KAI3919264.1"/>
    <property type="molecule type" value="Genomic_DNA"/>
</dbReference>
<dbReference type="AlphaFoldDB" id="A0AAD4STH5"/>
<name>A0AAD4STH5_9MAGN</name>